<feature type="region of interest" description="Disordered" evidence="1">
    <location>
        <begin position="395"/>
        <end position="417"/>
    </location>
</feature>
<reference evidence="6" key="1">
    <citation type="submission" date="2025-08" db="UniProtKB">
        <authorList>
            <consortium name="RefSeq"/>
        </authorList>
    </citation>
    <scope>IDENTIFICATION</scope>
    <source>
        <tissue evidence="6">Gonad</tissue>
    </source>
</reference>
<keyword evidence="2" id="KW-0472">Membrane</keyword>
<organism evidence="5 6">
    <name type="scientific">Branchiostoma belcheri</name>
    <name type="common">Amphioxus</name>
    <dbReference type="NCBI Taxonomy" id="7741"/>
    <lineage>
        <taxon>Eukaryota</taxon>
        <taxon>Metazoa</taxon>
        <taxon>Chordata</taxon>
        <taxon>Cephalochordata</taxon>
        <taxon>Leptocardii</taxon>
        <taxon>Amphioxiformes</taxon>
        <taxon>Branchiostomatidae</taxon>
        <taxon>Branchiostoma</taxon>
    </lineage>
</organism>
<feature type="domain" description="Apextrin C-terminal" evidence="4">
    <location>
        <begin position="303"/>
        <end position="503"/>
    </location>
</feature>
<dbReference type="KEGG" id="bbel:109465939"/>
<proteinExistence type="predicted"/>
<keyword evidence="2" id="KW-0812">Transmembrane</keyword>
<keyword evidence="3" id="KW-0732">Signal</keyword>
<protein>
    <submittedName>
        <fullName evidence="6">Uncharacterized protein LOC109465939</fullName>
    </submittedName>
</protein>
<dbReference type="PANTHER" id="PTHR19324:SF33">
    <property type="entry name" value="MUCIN-5AC"/>
    <property type="match status" value="1"/>
</dbReference>
<name>A0A6P4Y3H8_BRABE</name>
<gene>
    <name evidence="6" type="primary">LOC109465939</name>
</gene>
<feature type="chain" id="PRO_5028204264" evidence="3">
    <location>
        <begin position="20"/>
        <end position="504"/>
    </location>
</feature>
<dbReference type="InterPro" id="IPR031569">
    <property type="entry name" value="ApeC"/>
</dbReference>
<feature type="transmembrane region" description="Helical" evidence="2">
    <location>
        <begin position="85"/>
        <end position="112"/>
    </location>
</feature>
<dbReference type="RefSeq" id="XP_019618988.1">
    <property type="nucleotide sequence ID" value="XM_019763429.1"/>
</dbReference>
<keyword evidence="5" id="KW-1185">Reference proteome</keyword>
<dbReference type="AlphaFoldDB" id="A0A6P4Y3H8"/>
<dbReference type="Pfam" id="PF16977">
    <property type="entry name" value="ApeC"/>
    <property type="match status" value="1"/>
</dbReference>
<keyword evidence="2" id="KW-1133">Transmembrane helix</keyword>
<sequence>MVVCGCAVVSVLLVALCQGAPTDVAQKETPDDIFKFRPGALEMYDSGKGNIYDYMDIMLAPEVDSETMPNSTKVSDGSVSREKRVAILATLAAVAPIASAVFGAGSFIYGVVNGQQRLDELREINRKLDRLDRKLDQLQQQLGDVQFGQQWLEGAVLYGRDIQRLNYFINFLDNNLNLGNNGQLLPANQAQNWANAVLHLGSDGVGQALLNLHDMVMGTSGIFGRNSLFVLYESRLDQDSDDYWPKVRQFLEFSFSIQTAGYASWATALNLKGRRGEVAAVVARGRNRLNSQRQFLQRFTKQWPTGTYGLPRTNTGCPVAAGARWRTGVRKHDTEDDDSSNQWTSGIHFDGGFRRNNMEQKFCMKTTSGDGDGNWPRGSYCIFKKGGCPGGFQSGEIYWDDEDDDNGNSRSGEVPDGNYNRNTLIRYCCRNDGSANRHISLPNRSPFYLFRYRQGCQKVAGMNVREEFFRWDDEDDDNQNRRQGAHPYDDGGTNNHRLHYCYYS</sequence>
<dbReference type="PANTHER" id="PTHR19324">
    <property type="entry name" value="PERFORIN-LIKE PROTEIN 1"/>
    <property type="match status" value="1"/>
</dbReference>
<evidence type="ECO:0000256" key="2">
    <source>
        <dbReference type="SAM" id="Phobius"/>
    </source>
</evidence>
<dbReference type="GeneID" id="109465939"/>
<dbReference type="Proteomes" id="UP000515135">
    <property type="component" value="Unplaced"/>
</dbReference>
<feature type="signal peptide" evidence="3">
    <location>
        <begin position="1"/>
        <end position="19"/>
    </location>
</feature>
<dbReference type="OrthoDB" id="5954510at2759"/>
<evidence type="ECO:0000313" key="6">
    <source>
        <dbReference type="RefSeq" id="XP_019618988.1"/>
    </source>
</evidence>
<accession>A0A6P4Y3H8</accession>
<evidence type="ECO:0000259" key="4">
    <source>
        <dbReference type="Pfam" id="PF16977"/>
    </source>
</evidence>
<evidence type="ECO:0000256" key="1">
    <source>
        <dbReference type="SAM" id="MobiDB-lite"/>
    </source>
</evidence>
<evidence type="ECO:0000313" key="5">
    <source>
        <dbReference type="Proteomes" id="UP000515135"/>
    </source>
</evidence>
<evidence type="ECO:0000256" key="3">
    <source>
        <dbReference type="SAM" id="SignalP"/>
    </source>
</evidence>